<sequence length="115" mass="13550">MMGVSVLCTVRRHNYQDLEMEYEASKIAFDSDTTTWYLKPRWYRLAWRPVLEDPSNTANLYESYEKPPISKEDHGWIEIGSFEVDLVCGDAFPSQTPLVLVWLLVMLITWFEIRV</sequence>
<accession>A0AAP0JWY1</accession>
<name>A0AAP0JWY1_9MAGN</name>
<gene>
    <name evidence="1" type="ORF">Scep_010261</name>
</gene>
<proteinExistence type="predicted"/>
<organism evidence="1 2">
    <name type="scientific">Stephania cephalantha</name>
    <dbReference type="NCBI Taxonomy" id="152367"/>
    <lineage>
        <taxon>Eukaryota</taxon>
        <taxon>Viridiplantae</taxon>
        <taxon>Streptophyta</taxon>
        <taxon>Embryophyta</taxon>
        <taxon>Tracheophyta</taxon>
        <taxon>Spermatophyta</taxon>
        <taxon>Magnoliopsida</taxon>
        <taxon>Ranunculales</taxon>
        <taxon>Menispermaceae</taxon>
        <taxon>Menispermoideae</taxon>
        <taxon>Cissampelideae</taxon>
        <taxon>Stephania</taxon>
    </lineage>
</organism>
<dbReference type="AlphaFoldDB" id="A0AAP0JWY1"/>
<comment type="caution">
    <text evidence="1">The sequence shown here is derived from an EMBL/GenBank/DDBJ whole genome shotgun (WGS) entry which is preliminary data.</text>
</comment>
<evidence type="ECO:0000313" key="2">
    <source>
        <dbReference type="Proteomes" id="UP001419268"/>
    </source>
</evidence>
<protein>
    <submittedName>
        <fullName evidence="1">Uncharacterized protein</fullName>
    </submittedName>
</protein>
<dbReference type="EMBL" id="JBBNAG010000004">
    <property type="protein sequence ID" value="KAK9140580.1"/>
    <property type="molecule type" value="Genomic_DNA"/>
</dbReference>
<dbReference type="Proteomes" id="UP001419268">
    <property type="component" value="Unassembled WGS sequence"/>
</dbReference>
<evidence type="ECO:0000313" key="1">
    <source>
        <dbReference type="EMBL" id="KAK9140580.1"/>
    </source>
</evidence>
<keyword evidence="2" id="KW-1185">Reference proteome</keyword>
<reference evidence="1 2" key="1">
    <citation type="submission" date="2024-01" db="EMBL/GenBank/DDBJ databases">
        <title>Genome assemblies of Stephania.</title>
        <authorList>
            <person name="Yang L."/>
        </authorList>
    </citation>
    <scope>NUCLEOTIDE SEQUENCE [LARGE SCALE GENOMIC DNA]</scope>
    <source>
        <strain evidence="1">JXDWG</strain>
        <tissue evidence="1">Leaf</tissue>
    </source>
</reference>